<comment type="similarity">
    <text evidence="3 11">Belongs to the membrane-bound acyltransferase family.</text>
</comment>
<keyword evidence="11" id="KW-0808">Transferase</keyword>
<dbReference type="PANTHER" id="PTHR13285:SF18">
    <property type="entry name" value="PROTEIN-CYSTEINE N-PALMITOYLTRANSFERASE RASP"/>
    <property type="match status" value="1"/>
</dbReference>
<evidence type="ECO:0000313" key="14">
    <source>
        <dbReference type="Proteomes" id="UP000467322"/>
    </source>
</evidence>
<evidence type="ECO:0000256" key="12">
    <source>
        <dbReference type="SAM" id="Phobius"/>
    </source>
</evidence>
<evidence type="ECO:0000256" key="8">
    <source>
        <dbReference type="ARBA" id="ARBA00022989"/>
    </source>
</evidence>
<feature type="transmembrane region" description="Helical" evidence="12">
    <location>
        <begin position="387"/>
        <end position="407"/>
    </location>
</feature>
<feature type="transmembrane region" description="Helical" evidence="12">
    <location>
        <begin position="164"/>
        <end position="187"/>
    </location>
</feature>
<keyword evidence="11" id="KW-0012">Acyltransferase</keyword>
<evidence type="ECO:0000256" key="1">
    <source>
        <dbReference type="ARBA" id="ARBA00004651"/>
    </source>
</evidence>
<dbReference type="AlphaFoldDB" id="A0A845M295"/>
<dbReference type="RefSeq" id="WP_161349975.1">
    <property type="nucleotide sequence ID" value="NZ_WTUX01000005.1"/>
</dbReference>
<comment type="pathway">
    <text evidence="2">Glycan biosynthesis; alginate biosynthesis.</text>
</comment>
<feature type="transmembrane region" description="Helical" evidence="12">
    <location>
        <begin position="427"/>
        <end position="445"/>
    </location>
</feature>
<sequence length="455" mass="49719">MSYTSPGFWFFLAILLAGLTILPQRFRVGWLLVLSLLFYTAPDPVRFVWAVGLGAVTLAGLEMGTRDRPWLGRGVAIVILLAVLVWAKFADAVGLPDPGGPPGLSFIVFTAVALLAEAARRHESWSQADAALHIAWFPKLLAGPIERPQSIMPQLPALGLKPDMAALGLSFLLVGLVKKLVIADSLAPVVDAAYAIPAYAPPMELLLATYFFAFQIYCDFSGYADIAVGLSLFVGLRLSRNFARPYLATTVTDFWAARWHITLGRWFRDFVYIPLGGSRAGRTRQMVNLMTVFMLSGLWHAGLGYGVGWGFLAWGALNGALVLGERLLPKPRRVAGRVLRTAVTFHLILVTWVFFRAADLATAWTILERIGEALPGLPALVAAYPFTQAHLWGFTLIAALLIVEIAAEARHGPSPVAELVTAARRPIRWAGWYAALALLLVAGHWQDTEFIYAAF</sequence>
<dbReference type="InterPro" id="IPR024194">
    <property type="entry name" value="Ac/AlaTfrase_AlgI/DltB"/>
</dbReference>
<evidence type="ECO:0000256" key="5">
    <source>
        <dbReference type="ARBA" id="ARBA00022475"/>
    </source>
</evidence>
<keyword evidence="6 12" id="KW-0812">Transmembrane</keyword>
<evidence type="ECO:0000256" key="4">
    <source>
        <dbReference type="ARBA" id="ARBA00016084"/>
    </source>
</evidence>
<dbReference type="Proteomes" id="UP000467322">
    <property type="component" value="Unassembled WGS sequence"/>
</dbReference>
<proteinExistence type="inferred from homology"/>
<dbReference type="EMBL" id="WTUX01000005">
    <property type="protein sequence ID" value="MZR11857.1"/>
    <property type="molecule type" value="Genomic_DNA"/>
</dbReference>
<dbReference type="InterPro" id="IPR004299">
    <property type="entry name" value="MBOAT_fam"/>
</dbReference>
<evidence type="ECO:0000256" key="2">
    <source>
        <dbReference type="ARBA" id="ARBA00005182"/>
    </source>
</evidence>
<feature type="transmembrane region" description="Helical" evidence="12">
    <location>
        <begin position="47"/>
        <end position="63"/>
    </location>
</feature>
<organism evidence="13 14">
    <name type="scientific">Maritimibacter harenae</name>
    <dbReference type="NCBI Taxonomy" id="2606218"/>
    <lineage>
        <taxon>Bacteria</taxon>
        <taxon>Pseudomonadati</taxon>
        <taxon>Pseudomonadota</taxon>
        <taxon>Alphaproteobacteria</taxon>
        <taxon>Rhodobacterales</taxon>
        <taxon>Roseobacteraceae</taxon>
        <taxon>Maritimibacter</taxon>
    </lineage>
</organism>
<dbReference type="PIRSF" id="PIRSF016636">
    <property type="entry name" value="AlgI_DltB"/>
    <property type="match status" value="1"/>
</dbReference>
<keyword evidence="8 12" id="KW-1133">Transmembrane helix</keyword>
<dbReference type="InterPro" id="IPR028362">
    <property type="entry name" value="AlgI"/>
</dbReference>
<feature type="transmembrane region" description="Helical" evidence="12">
    <location>
        <begin position="99"/>
        <end position="116"/>
    </location>
</feature>
<evidence type="ECO:0000256" key="7">
    <source>
        <dbReference type="ARBA" id="ARBA00022841"/>
    </source>
</evidence>
<feature type="transmembrane region" description="Helical" evidence="12">
    <location>
        <begin position="311"/>
        <end position="329"/>
    </location>
</feature>
<evidence type="ECO:0000256" key="6">
    <source>
        <dbReference type="ARBA" id="ARBA00022692"/>
    </source>
</evidence>
<dbReference type="PIRSF" id="PIRSF500217">
    <property type="entry name" value="AlgI"/>
    <property type="match status" value="1"/>
</dbReference>
<evidence type="ECO:0000256" key="3">
    <source>
        <dbReference type="ARBA" id="ARBA00010323"/>
    </source>
</evidence>
<evidence type="ECO:0000313" key="13">
    <source>
        <dbReference type="EMBL" id="MZR11857.1"/>
    </source>
</evidence>
<comment type="subcellular location">
    <subcellularLocation>
        <location evidence="1">Cell membrane</location>
        <topology evidence="1">Multi-pass membrane protein</topology>
    </subcellularLocation>
</comment>
<name>A0A845M295_9RHOB</name>
<keyword evidence="9 11" id="KW-0472">Membrane</keyword>
<feature type="transmembrane region" description="Helical" evidence="12">
    <location>
        <begin position="341"/>
        <end position="367"/>
    </location>
</feature>
<dbReference type="Pfam" id="PF03062">
    <property type="entry name" value="MBOAT"/>
    <property type="match status" value="1"/>
</dbReference>
<dbReference type="PANTHER" id="PTHR13285">
    <property type="entry name" value="ACYLTRANSFERASE"/>
    <property type="match status" value="1"/>
</dbReference>
<comment type="caution">
    <text evidence="13">The sequence shown here is derived from an EMBL/GenBank/DDBJ whole genome shotgun (WGS) entry which is preliminary data.</text>
</comment>
<gene>
    <name evidence="13" type="ORF">GQE99_02355</name>
</gene>
<keyword evidence="7" id="KW-0016">Alginate biosynthesis</keyword>
<dbReference type="InterPro" id="IPR051085">
    <property type="entry name" value="MB_O-acyltransferase"/>
</dbReference>
<keyword evidence="5 11" id="KW-1003">Cell membrane</keyword>
<evidence type="ECO:0000256" key="9">
    <source>
        <dbReference type="ARBA" id="ARBA00023136"/>
    </source>
</evidence>
<dbReference type="GO" id="GO:0005886">
    <property type="term" value="C:plasma membrane"/>
    <property type="evidence" value="ECO:0007669"/>
    <property type="project" value="UniProtKB-SubCell"/>
</dbReference>
<protein>
    <recommendedName>
        <fullName evidence="4">Probable alginate O-acetylase AlgI</fullName>
    </recommendedName>
    <alternativeName>
        <fullName evidence="10">Alginate biosynthesis protein AlgI</fullName>
    </alternativeName>
</protein>
<dbReference type="GO" id="GO:0042121">
    <property type="term" value="P:alginic acid biosynthetic process"/>
    <property type="evidence" value="ECO:0007669"/>
    <property type="project" value="UniProtKB-KW"/>
</dbReference>
<keyword evidence="14" id="KW-1185">Reference proteome</keyword>
<evidence type="ECO:0000256" key="11">
    <source>
        <dbReference type="PIRNR" id="PIRNR016636"/>
    </source>
</evidence>
<dbReference type="GO" id="GO:0016746">
    <property type="term" value="F:acyltransferase activity"/>
    <property type="evidence" value="ECO:0007669"/>
    <property type="project" value="UniProtKB-KW"/>
</dbReference>
<reference evidence="13 14" key="1">
    <citation type="submission" date="2019-12" db="EMBL/GenBank/DDBJ databases">
        <title>Maritimibacter sp. nov. sp. isolated from sea sand.</title>
        <authorList>
            <person name="Kim J."/>
            <person name="Jeong S.E."/>
            <person name="Jung H.S."/>
            <person name="Jeon C.O."/>
        </authorList>
    </citation>
    <scope>NUCLEOTIDE SEQUENCE [LARGE SCALE GENOMIC DNA]</scope>
    <source>
        <strain evidence="13 14">DP07</strain>
    </source>
</reference>
<evidence type="ECO:0000256" key="10">
    <source>
        <dbReference type="ARBA" id="ARBA00031030"/>
    </source>
</evidence>
<feature type="transmembrane region" description="Helical" evidence="12">
    <location>
        <begin position="70"/>
        <end position="87"/>
    </location>
</feature>
<feature type="transmembrane region" description="Helical" evidence="12">
    <location>
        <begin position="207"/>
        <end position="234"/>
    </location>
</feature>
<accession>A0A845M295</accession>